<keyword evidence="14" id="KW-1185">Reference proteome</keyword>
<dbReference type="SUPFAM" id="SSF54277">
    <property type="entry name" value="CAD &amp; PB1 domains"/>
    <property type="match status" value="1"/>
</dbReference>
<comment type="subcellular location">
    <subcellularLocation>
        <location evidence="1">Cytoplasm</location>
    </subcellularLocation>
</comment>
<dbReference type="InterPro" id="IPR008271">
    <property type="entry name" value="Ser/Thr_kinase_AS"/>
</dbReference>
<evidence type="ECO:0000256" key="3">
    <source>
        <dbReference type="ARBA" id="ARBA00022527"/>
    </source>
</evidence>
<dbReference type="PROSITE" id="PS50011">
    <property type="entry name" value="PROTEIN_KINASE_DOM"/>
    <property type="match status" value="1"/>
</dbReference>
<accession>A0AAV6XY89</accession>
<dbReference type="Pfam" id="PF00564">
    <property type="entry name" value="PB1"/>
    <property type="match status" value="1"/>
</dbReference>
<evidence type="ECO:0000256" key="8">
    <source>
        <dbReference type="ARBA" id="ARBA00022840"/>
    </source>
</evidence>
<evidence type="ECO:0000313" key="13">
    <source>
        <dbReference type="EMBL" id="KAG8385102.1"/>
    </source>
</evidence>
<dbReference type="GO" id="GO:0010928">
    <property type="term" value="P:regulation of auxin mediated signaling pathway"/>
    <property type="evidence" value="ECO:0007669"/>
    <property type="project" value="UniProtKB-ARBA"/>
</dbReference>
<name>A0AAV6XY89_9LAMI</name>
<keyword evidence="5" id="KW-0808">Transferase</keyword>
<dbReference type="EMBL" id="WHWC01000003">
    <property type="protein sequence ID" value="KAG8385102.1"/>
    <property type="molecule type" value="Genomic_DNA"/>
</dbReference>
<dbReference type="PROSITE" id="PS00107">
    <property type="entry name" value="PROTEIN_KINASE_ATP"/>
    <property type="match status" value="1"/>
</dbReference>
<dbReference type="GO" id="GO:0009734">
    <property type="term" value="P:auxin-activated signaling pathway"/>
    <property type="evidence" value="ECO:0007669"/>
    <property type="project" value="UniProtKB-KW"/>
</dbReference>
<dbReference type="CDD" id="cd06410">
    <property type="entry name" value="PB1_UP2"/>
    <property type="match status" value="1"/>
</dbReference>
<dbReference type="SMART" id="SM00220">
    <property type="entry name" value="S_TKc"/>
    <property type="match status" value="1"/>
</dbReference>
<keyword evidence="4" id="KW-0597">Phosphoprotein</keyword>
<dbReference type="InterPro" id="IPR001245">
    <property type="entry name" value="Ser-Thr/Tyr_kinase_cat_dom"/>
</dbReference>
<feature type="region of interest" description="Disordered" evidence="11">
    <location>
        <begin position="349"/>
        <end position="372"/>
    </location>
</feature>
<keyword evidence="3" id="KW-0723">Serine/threonine-protein kinase</keyword>
<reference evidence="13" key="1">
    <citation type="submission" date="2019-10" db="EMBL/GenBank/DDBJ databases">
        <authorList>
            <person name="Zhang R."/>
            <person name="Pan Y."/>
            <person name="Wang J."/>
            <person name="Ma R."/>
            <person name="Yu S."/>
        </authorList>
    </citation>
    <scope>NUCLEOTIDE SEQUENCE</scope>
    <source>
        <strain evidence="13">LA-IB0</strain>
        <tissue evidence="13">Leaf</tissue>
    </source>
</reference>
<dbReference type="InterPro" id="IPR000270">
    <property type="entry name" value="PB1_dom"/>
</dbReference>
<dbReference type="GO" id="GO:0004674">
    <property type="term" value="F:protein serine/threonine kinase activity"/>
    <property type="evidence" value="ECO:0007669"/>
    <property type="project" value="UniProtKB-KW"/>
</dbReference>
<evidence type="ECO:0000256" key="10">
    <source>
        <dbReference type="PROSITE-ProRule" id="PRU10141"/>
    </source>
</evidence>
<feature type="region of interest" description="Disordered" evidence="11">
    <location>
        <begin position="523"/>
        <end position="545"/>
    </location>
</feature>
<proteinExistence type="predicted"/>
<dbReference type="PROSITE" id="PS00108">
    <property type="entry name" value="PROTEIN_KINASE_ST"/>
    <property type="match status" value="1"/>
</dbReference>
<dbReference type="GO" id="GO:0005737">
    <property type="term" value="C:cytoplasm"/>
    <property type="evidence" value="ECO:0007669"/>
    <property type="project" value="UniProtKB-SubCell"/>
</dbReference>
<evidence type="ECO:0000256" key="6">
    <source>
        <dbReference type="ARBA" id="ARBA00022741"/>
    </source>
</evidence>
<dbReference type="Pfam" id="PF07714">
    <property type="entry name" value="PK_Tyr_Ser-Thr"/>
    <property type="match status" value="1"/>
</dbReference>
<dbReference type="Gene3D" id="3.10.20.90">
    <property type="entry name" value="Phosphatidylinositol 3-kinase Catalytic Subunit, Chain A, domain 1"/>
    <property type="match status" value="1"/>
</dbReference>
<feature type="domain" description="Protein kinase" evidence="12">
    <location>
        <begin position="1004"/>
        <end position="1272"/>
    </location>
</feature>
<dbReference type="SUPFAM" id="SSF56112">
    <property type="entry name" value="Protein kinase-like (PK-like)"/>
    <property type="match status" value="1"/>
</dbReference>
<dbReference type="FunFam" id="3.30.200.20:FF:000081">
    <property type="entry name" value="Octicosapeptide/phox/Bem1p domain kinase superfamily protein"/>
    <property type="match status" value="1"/>
</dbReference>
<keyword evidence="9" id="KW-0927">Auxin signaling pathway</keyword>
<organism evidence="13 14">
    <name type="scientific">Buddleja alternifolia</name>
    <dbReference type="NCBI Taxonomy" id="168488"/>
    <lineage>
        <taxon>Eukaryota</taxon>
        <taxon>Viridiplantae</taxon>
        <taxon>Streptophyta</taxon>
        <taxon>Embryophyta</taxon>
        <taxon>Tracheophyta</taxon>
        <taxon>Spermatophyta</taxon>
        <taxon>Magnoliopsida</taxon>
        <taxon>eudicotyledons</taxon>
        <taxon>Gunneridae</taxon>
        <taxon>Pentapetalae</taxon>
        <taxon>asterids</taxon>
        <taxon>lamiids</taxon>
        <taxon>Lamiales</taxon>
        <taxon>Scrophulariaceae</taxon>
        <taxon>Buddlejeae</taxon>
        <taxon>Buddleja</taxon>
    </lineage>
</organism>
<feature type="compositionally biased region" description="Basic and acidic residues" evidence="11">
    <location>
        <begin position="693"/>
        <end position="704"/>
    </location>
</feature>
<dbReference type="FunFam" id="3.10.20.90:FF:000058">
    <property type="entry name" value="Octicosapeptide/phox/Bem1p domain kinase superfamily protein"/>
    <property type="match status" value="1"/>
</dbReference>
<evidence type="ECO:0000256" key="2">
    <source>
        <dbReference type="ARBA" id="ARBA00022490"/>
    </source>
</evidence>
<evidence type="ECO:0000256" key="7">
    <source>
        <dbReference type="ARBA" id="ARBA00022777"/>
    </source>
</evidence>
<evidence type="ECO:0000259" key="12">
    <source>
        <dbReference type="PROSITE" id="PS50011"/>
    </source>
</evidence>
<dbReference type="FunFam" id="1.10.510.10:FF:000142">
    <property type="entry name" value="Octicosapeptide/phox/Bem1p domain kinase superfamily protein"/>
    <property type="match status" value="1"/>
</dbReference>
<dbReference type="InterPro" id="IPR050167">
    <property type="entry name" value="Ser_Thr_protein_kinase"/>
</dbReference>
<gene>
    <name evidence="13" type="ORF">BUALT_Bualt03G0006500</name>
</gene>
<dbReference type="CDD" id="cd13999">
    <property type="entry name" value="STKc_MAP3K-like"/>
    <property type="match status" value="1"/>
</dbReference>
<feature type="region of interest" description="Disordered" evidence="11">
    <location>
        <begin position="684"/>
        <end position="725"/>
    </location>
</feature>
<keyword evidence="2" id="KW-0963">Cytoplasm</keyword>
<keyword evidence="8 10" id="KW-0067">ATP-binding</keyword>
<protein>
    <recommendedName>
        <fullName evidence="12">Protein kinase domain-containing protein</fullName>
    </recommendedName>
</protein>
<evidence type="ECO:0000313" key="14">
    <source>
        <dbReference type="Proteomes" id="UP000826271"/>
    </source>
</evidence>
<evidence type="ECO:0000256" key="4">
    <source>
        <dbReference type="ARBA" id="ARBA00022553"/>
    </source>
</evidence>
<keyword evidence="7" id="KW-0418">Kinase</keyword>
<evidence type="ECO:0000256" key="9">
    <source>
        <dbReference type="ARBA" id="ARBA00023294"/>
    </source>
</evidence>
<sequence>MEQKMGKFLIGQQKNSEQISYSSVDKRNEGPVPVNQRFNQDPSNSVNMNLRPADVNITAGARPVLNYSIQTGEEFALEFMWERVNPRQQYIPNSSVEASSETTPMDLPAVRGPSHAGSGRGPDASLFPTVERANVQDPVGTSSPIEEKFSGKPLQSVARISSKHASGNRFHSRSSLGSFDGSTRILKLLCSFGGKVLPRPSDRKLRYVGGETRILRISKDISWEELKQKTLSLCNEPHTVKYQLPGEDLDALVSVSSDEDLQNMMEECSVLDDGGSQKLRVFLISNSDLDDSQLGLENVEGDSDIQYFVAVNGMDLGSRRNSIVLGSHLGNNLDELLTLNAERQTGQNSLAAGGTAHPEIVSPSPNQSSQMELPSSSHAFEANSRGYQIQTINHEQPEWHSSRAFDEKIIVSPSVRYQYDYASHPSDHAPLAENLVSNLIHGHMAPQEAPTVGQPYGSLNAKVPEVSGLEVKLNNETVVPRNIESDHSPGTDVLQMETQMNKESSIRETNDSTKVQSLENVSSHPYNVPSLSDIKSEETSVTSAATDKGTLVIPAKVSEKNQDDTRNSVSLNTVQDEKMSKFDVDEHSYTSGVPFMPAHSDSEAYSENISYEPDILPHRLFRSERIPREQAGLNRLSKSNDSFGPQLLMTHSRSDVSQQITESVDKMTDWNVSANLEKVHAFGKSAGMNPPATEEKPKESRNLTEDADEISSMNSSFRDKNESNHESELNAAVAFTVTPGSSFPMASQGTSQYPQVESAVTLTEIRNKMNEIVNEGKLHLVGSGEIPFAAASQSKPRFVAGPQEHGDIQIDINDRFPNDFLSDIFSKARIMESSPGFTPYHGDASGLSVNLTNHEPKHWSYFQKLAQGDSRKDVSLMDQDHLTFSSAQATAGEDASVDYGYPPFEAGAIEADHVNSSSNLGADTQRQLSGLVGPDTMNLHSDYDISQTTGIQSLQFSRPINSTTAGSDYEDGRKAAQPTGFPLIDFSLGEFDPSSLQIIKNRDLEELRELGSGTYGTVYHGKWRGTDVAIKRIKKSCFMGRSSEQEKLTAEFWHEAEILSKLHHPNVVAFYGVVQDGPGGTLATVTEYMVNGSLRHALISKERHLDRRKRIIIAMDAAFGMEYLHSRNIVHFDLKCDNLLVNLKDTSRPICKVGDFGLSKIKRNTLVTGGVRGTLPWMAPELLNGSSSKVSEKVDVFSFGIVLWEILTGEEPYANMHYGAIIGGIVNNTLRPPVPSFCDAEWRLLMEQCWAPDPLARPCFTEIATRLRTMSLTKPQVFTPQNQLSK</sequence>
<dbReference type="Proteomes" id="UP000826271">
    <property type="component" value="Unassembled WGS sequence"/>
</dbReference>
<dbReference type="SMART" id="SM00666">
    <property type="entry name" value="PB1"/>
    <property type="match status" value="1"/>
</dbReference>
<dbReference type="Gene3D" id="3.30.200.20">
    <property type="entry name" value="Phosphorylase Kinase, domain 1"/>
    <property type="match status" value="1"/>
</dbReference>
<evidence type="ECO:0000256" key="11">
    <source>
        <dbReference type="SAM" id="MobiDB-lite"/>
    </source>
</evidence>
<evidence type="ECO:0000256" key="1">
    <source>
        <dbReference type="ARBA" id="ARBA00004496"/>
    </source>
</evidence>
<feature type="binding site" evidence="10">
    <location>
        <position position="1035"/>
    </location>
    <ligand>
        <name>ATP</name>
        <dbReference type="ChEBI" id="CHEBI:30616"/>
    </ligand>
</feature>
<dbReference type="PANTHER" id="PTHR23257:SF963">
    <property type="entry name" value="AT08303P"/>
    <property type="match status" value="1"/>
</dbReference>
<comment type="caution">
    <text evidence="13">The sequence shown here is derived from an EMBL/GenBank/DDBJ whole genome shotgun (WGS) entry which is preliminary data.</text>
</comment>
<feature type="compositionally biased region" description="Polar residues" evidence="11">
    <location>
        <begin position="36"/>
        <end position="48"/>
    </location>
</feature>
<dbReference type="InterPro" id="IPR017441">
    <property type="entry name" value="Protein_kinase_ATP_BS"/>
</dbReference>
<feature type="compositionally biased region" description="Polar residues" evidence="11">
    <location>
        <begin position="363"/>
        <end position="372"/>
    </location>
</feature>
<feature type="compositionally biased region" description="Polar residues" evidence="11">
    <location>
        <begin position="12"/>
        <end position="23"/>
    </location>
</feature>
<dbReference type="InterPro" id="IPR011009">
    <property type="entry name" value="Kinase-like_dom_sf"/>
</dbReference>
<dbReference type="Gene3D" id="1.10.510.10">
    <property type="entry name" value="Transferase(Phosphotransferase) domain 1"/>
    <property type="match status" value="1"/>
</dbReference>
<dbReference type="InterPro" id="IPR000719">
    <property type="entry name" value="Prot_kinase_dom"/>
</dbReference>
<evidence type="ECO:0000256" key="5">
    <source>
        <dbReference type="ARBA" id="ARBA00022679"/>
    </source>
</evidence>
<dbReference type="PANTHER" id="PTHR23257">
    <property type="entry name" value="SERINE-THREONINE PROTEIN KINASE"/>
    <property type="match status" value="1"/>
</dbReference>
<keyword evidence="6 10" id="KW-0547">Nucleotide-binding</keyword>
<dbReference type="GO" id="GO:0005524">
    <property type="term" value="F:ATP binding"/>
    <property type="evidence" value="ECO:0007669"/>
    <property type="project" value="UniProtKB-UniRule"/>
</dbReference>
<dbReference type="PRINTS" id="PR00109">
    <property type="entry name" value="TYRKINASE"/>
</dbReference>
<feature type="region of interest" description="Disordered" evidence="11">
    <location>
        <begin position="1"/>
        <end position="49"/>
    </location>
</feature>